<gene>
    <name evidence="2" type="ORF">CL2_15020</name>
</gene>
<proteinExistence type="predicted"/>
<feature type="transmembrane region" description="Helical" evidence="1">
    <location>
        <begin position="31"/>
        <end position="54"/>
    </location>
</feature>
<keyword evidence="1" id="KW-0472">Membrane</keyword>
<reference evidence="2 3" key="1">
    <citation type="submission" date="2010-03" db="EMBL/GenBank/DDBJ databases">
        <title>The genome sequence of Clostridiales sp. SSC/2.</title>
        <authorList>
            <consortium name="metaHIT consortium -- http://www.metahit.eu/"/>
            <person name="Pajon A."/>
            <person name="Turner K."/>
            <person name="Parkhill J."/>
            <person name="Duncan S."/>
            <person name="Flint H."/>
        </authorList>
    </citation>
    <scope>NUCLEOTIDE SEQUENCE [LARGE SCALE GENOMIC DNA]</scope>
    <source>
        <strain evidence="2 3">SSC/2</strain>
    </source>
</reference>
<keyword evidence="1" id="KW-1133">Transmembrane helix</keyword>
<dbReference type="AlphaFoldDB" id="D4N0P9"/>
<dbReference type="KEGG" id="bprl:CL2_15020"/>
<dbReference type="Proteomes" id="UP000008960">
    <property type="component" value="Chromosome"/>
</dbReference>
<organism evidence="2 3">
    <name type="scientific">Anaerostipes hadrus</name>
    <dbReference type="NCBI Taxonomy" id="649756"/>
    <lineage>
        <taxon>Bacteria</taxon>
        <taxon>Bacillati</taxon>
        <taxon>Bacillota</taxon>
        <taxon>Clostridia</taxon>
        <taxon>Lachnospirales</taxon>
        <taxon>Lachnospiraceae</taxon>
        <taxon>Anaerostipes</taxon>
    </lineage>
</organism>
<sequence length="61" mass="6477">MYSALGLFAIFSVFAICGCILMYSDTGEEPYQLILWILVCEIILALLVGGAYLIGLGGGIS</sequence>
<name>D4N0P9_ANAHA</name>
<evidence type="ECO:0000256" key="1">
    <source>
        <dbReference type="SAM" id="Phobius"/>
    </source>
</evidence>
<evidence type="ECO:0000313" key="2">
    <source>
        <dbReference type="EMBL" id="CBL38444.1"/>
    </source>
</evidence>
<dbReference type="EMBL" id="FP929061">
    <property type="protein sequence ID" value="CBL38444.1"/>
    <property type="molecule type" value="Genomic_DNA"/>
</dbReference>
<accession>D4N0P9</accession>
<evidence type="ECO:0000313" key="3">
    <source>
        <dbReference type="Proteomes" id="UP000008960"/>
    </source>
</evidence>
<keyword evidence="1" id="KW-0812">Transmembrane</keyword>
<protein>
    <submittedName>
        <fullName evidence="2">Uncharacterized protein</fullName>
    </submittedName>
</protein>
<reference evidence="2 3" key="2">
    <citation type="submission" date="2010-03" db="EMBL/GenBank/DDBJ databases">
        <authorList>
            <person name="Pajon A."/>
        </authorList>
    </citation>
    <scope>NUCLEOTIDE SEQUENCE [LARGE SCALE GENOMIC DNA]</scope>
    <source>
        <strain evidence="2 3">SSC/2</strain>
    </source>
</reference>